<dbReference type="RefSeq" id="WP_143417381.1">
    <property type="nucleotide sequence ID" value="NZ_VJXR01000008.1"/>
</dbReference>
<evidence type="ECO:0000313" key="2">
    <source>
        <dbReference type="Proteomes" id="UP000318693"/>
    </source>
</evidence>
<dbReference type="EMBL" id="VJXR01000008">
    <property type="protein sequence ID" value="TRW46603.1"/>
    <property type="molecule type" value="Genomic_DNA"/>
</dbReference>
<dbReference type="AlphaFoldDB" id="A0A552WWC1"/>
<dbReference type="InterPro" id="IPR015996">
    <property type="entry name" value="UCP028451"/>
</dbReference>
<dbReference type="PANTHER" id="PTHR36452:SF1">
    <property type="entry name" value="DUF2461 DOMAIN-CONTAINING PROTEIN"/>
    <property type="match status" value="1"/>
</dbReference>
<reference evidence="1 2" key="1">
    <citation type="submission" date="2019-07" db="EMBL/GenBank/DDBJ databases">
        <title>Georgenia wutianyii sp. nov. and Georgenia *** sp. nov. isolated from plateau pika (Ochotona curzoniae) in the Qinghai-Tibet plateau of China.</title>
        <authorList>
            <person name="Tian Z."/>
        </authorList>
    </citation>
    <scope>NUCLEOTIDE SEQUENCE [LARGE SCALE GENOMIC DNA]</scope>
    <source>
        <strain evidence="1 2">Z446</strain>
    </source>
</reference>
<name>A0A552WWC1_9MICO</name>
<accession>A0A552WWC1</accession>
<proteinExistence type="predicted"/>
<dbReference type="Proteomes" id="UP000318693">
    <property type="component" value="Unassembled WGS sequence"/>
</dbReference>
<organism evidence="1 2">
    <name type="scientific">Georgenia yuyongxinii</name>
    <dbReference type="NCBI Taxonomy" id="2589797"/>
    <lineage>
        <taxon>Bacteria</taxon>
        <taxon>Bacillati</taxon>
        <taxon>Actinomycetota</taxon>
        <taxon>Actinomycetes</taxon>
        <taxon>Micrococcales</taxon>
        <taxon>Bogoriellaceae</taxon>
        <taxon>Georgenia</taxon>
    </lineage>
</organism>
<keyword evidence="2" id="KW-1185">Reference proteome</keyword>
<dbReference type="PIRSF" id="PIRSF028451">
    <property type="entry name" value="UCP028451"/>
    <property type="match status" value="1"/>
</dbReference>
<dbReference type="PANTHER" id="PTHR36452">
    <property type="entry name" value="CHROMOSOME 12, WHOLE GENOME SHOTGUN SEQUENCE"/>
    <property type="match status" value="1"/>
</dbReference>
<dbReference type="NCBIfam" id="TIGR02453">
    <property type="entry name" value="TIGR02453 family protein"/>
    <property type="match status" value="1"/>
</dbReference>
<sequence length="211" mass="23711">MAEFTGFPLWGPQFYDELERNNEREFWAANKERWERDVRDPMRALVAVLEPEFGPATVFRPYRDLRFSPDKSPYKLHQGAIAGPAPGFGYYVGLDADGLIVGGGFRTHSPAQTDRFRKAIDADDGDILPAIADALVEQGYMLDGAALKTRPRGYPADHPRIDLLRRKELMAVTNVGTPAWLPTPAALDHVRAMWRQIRPLAQWVIAKVGPD</sequence>
<dbReference type="Pfam" id="PF09365">
    <property type="entry name" value="DUF2461"/>
    <property type="match status" value="1"/>
</dbReference>
<gene>
    <name evidence="1" type="ORF">FJ693_04780</name>
</gene>
<evidence type="ECO:0000313" key="1">
    <source>
        <dbReference type="EMBL" id="TRW46603.1"/>
    </source>
</evidence>
<protein>
    <submittedName>
        <fullName evidence="1">DUF2461 domain-containing protein</fullName>
    </submittedName>
</protein>
<dbReference type="InterPro" id="IPR012808">
    <property type="entry name" value="CHP02453"/>
</dbReference>
<comment type="caution">
    <text evidence="1">The sequence shown here is derived from an EMBL/GenBank/DDBJ whole genome shotgun (WGS) entry which is preliminary data.</text>
</comment>